<keyword evidence="1" id="KW-0547">Nucleotide-binding</keyword>
<proteinExistence type="predicted"/>
<name>A0ABT5GDJ3_9MICO</name>
<dbReference type="RefSeq" id="WP_272460888.1">
    <property type="nucleotide sequence ID" value="NZ_JAPFQL010000009.1"/>
</dbReference>
<dbReference type="SUPFAM" id="SSF55874">
    <property type="entry name" value="ATPase domain of HSP90 chaperone/DNA topoisomerase II/histidine kinase"/>
    <property type="match status" value="1"/>
</dbReference>
<keyword evidence="1" id="KW-0067">ATP-binding</keyword>
<evidence type="ECO:0000313" key="1">
    <source>
        <dbReference type="EMBL" id="MDC5696313.1"/>
    </source>
</evidence>
<dbReference type="Pfam" id="PF13589">
    <property type="entry name" value="HATPase_c_3"/>
    <property type="match status" value="1"/>
</dbReference>
<evidence type="ECO:0000313" key="2">
    <source>
        <dbReference type="Proteomes" id="UP001150259"/>
    </source>
</evidence>
<reference evidence="1 2" key="1">
    <citation type="submission" date="2022-11" db="EMBL/GenBank/DDBJ databases">
        <title>Anaerobic phenanthrene biodegradation by a DNRA strain PheN6.</title>
        <authorList>
            <person name="Zhang Z."/>
        </authorList>
    </citation>
    <scope>NUCLEOTIDE SEQUENCE [LARGE SCALE GENOMIC DNA]</scope>
    <source>
        <strain evidence="1 2">PheN6</strain>
    </source>
</reference>
<keyword evidence="2" id="KW-1185">Reference proteome</keyword>
<dbReference type="InterPro" id="IPR036890">
    <property type="entry name" value="HATPase_C_sf"/>
</dbReference>
<dbReference type="GO" id="GO:0005524">
    <property type="term" value="F:ATP binding"/>
    <property type="evidence" value="ECO:0007669"/>
    <property type="project" value="UniProtKB-KW"/>
</dbReference>
<accession>A0ABT5GDJ3</accession>
<dbReference type="Proteomes" id="UP001150259">
    <property type="component" value="Unassembled WGS sequence"/>
</dbReference>
<dbReference type="Gene3D" id="3.30.565.10">
    <property type="entry name" value="Histidine kinase-like ATPase, C-terminal domain"/>
    <property type="match status" value="1"/>
</dbReference>
<gene>
    <name evidence="1" type="ORF">OO014_03520</name>
</gene>
<comment type="caution">
    <text evidence="1">The sequence shown here is derived from an EMBL/GenBank/DDBJ whole genome shotgun (WGS) entry which is preliminary data.</text>
</comment>
<dbReference type="EMBL" id="JAPFQL010000009">
    <property type="protein sequence ID" value="MDC5696313.1"/>
    <property type="molecule type" value="Genomic_DNA"/>
</dbReference>
<protein>
    <submittedName>
        <fullName evidence="1">ATP-binding protein</fullName>
    </submittedName>
</protein>
<sequence length="491" mass="54526">MDDWDIAEPRADALIESLRAFGYSPEAAVADLLDNSISAGARTIDVEFYWNGAESHVAVRDDGRGMDSAALFDAMRPGSASPLEERDPKDLGRFGLGLKTASFSQARELTVITRTADSEKSVRRWDLDLVGASGEWRLLRSAPASLAGEDLGLGPGTLVVWTKCDRLVGQADVADTKAQSRFNQVARKVGVHLAAVFHRFMVGRGKVTIRLNGTTLQPWDPFMESHPATQNLGTERLPLKGSHVDVTPLVLPHRSKLTDIEQRDGAGEAGWNQQQGFYLYRGDRLLVQGDWLGLGFAKEEHTKLARIAVDIPTTLDHEWQVDVKKSSARAPGPLQADLRRIATATRRQAEEIYRHRGKLMVRRTSQDFVMAWLQYKTRDGELRYRVNRAHPVIRALLDASGDNKRIVERSLRFIEETIPTTMIGVSIADALDQQPVPFSESRPELAPLLRFVFDGLVDEGLDNADALARIAAAEPFIQYPEVVEAFRESIA</sequence>
<organism evidence="1 2">
    <name type="scientific">Intrasporangium calvum</name>
    <dbReference type="NCBI Taxonomy" id="53358"/>
    <lineage>
        <taxon>Bacteria</taxon>
        <taxon>Bacillati</taxon>
        <taxon>Actinomycetota</taxon>
        <taxon>Actinomycetes</taxon>
        <taxon>Micrococcales</taxon>
        <taxon>Intrasporangiaceae</taxon>
        <taxon>Intrasporangium</taxon>
    </lineage>
</organism>